<dbReference type="PANTHER" id="PTHR43280:SF30">
    <property type="entry name" value="MMSAB OPERON REGULATORY PROTEIN"/>
    <property type="match status" value="1"/>
</dbReference>
<dbReference type="KEGG" id="pmet:G4Y79_02995"/>
<evidence type="ECO:0000313" key="5">
    <source>
        <dbReference type="EMBL" id="QPC83363.1"/>
    </source>
</evidence>
<proteinExistence type="predicted"/>
<dbReference type="InterPro" id="IPR018062">
    <property type="entry name" value="HTH_AraC-typ_CS"/>
</dbReference>
<gene>
    <name evidence="5" type="ORF">G4Y79_02995</name>
</gene>
<dbReference type="PRINTS" id="PR00032">
    <property type="entry name" value="HTHARAC"/>
</dbReference>
<dbReference type="EMBL" id="CP062983">
    <property type="protein sequence ID" value="QPC83363.1"/>
    <property type="molecule type" value="Genomic_DNA"/>
</dbReference>
<dbReference type="AlphaFoldDB" id="A0A7S8EAQ6"/>
<dbReference type="Proteomes" id="UP000594468">
    <property type="component" value="Chromosome"/>
</dbReference>
<accession>A0A7S8EAQ6</accession>
<dbReference type="SMART" id="SM00342">
    <property type="entry name" value="HTH_ARAC"/>
    <property type="match status" value="1"/>
</dbReference>
<dbReference type="InterPro" id="IPR020449">
    <property type="entry name" value="Tscrpt_reg_AraC-type_HTH"/>
</dbReference>
<evidence type="ECO:0000256" key="1">
    <source>
        <dbReference type="ARBA" id="ARBA00023015"/>
    </source>
</evidence>
<feature type="domain" description="HTH araC/xylS-type" evidence="4">
    <location>
        <begin position="195"/>
        <end position="293"/>
    </location>
</feature>
<dbReference type="InterPro" id="IPR009057">
    <property type="entry name" value="Homeodomain-like_sf"/>
</dbReference>
<keyword evidence="2" id="KW-0238">DNA-binding</keyword>
<dbReference type="SUPFAM" id="SSF51215">
    <property type="entry name" value="Regulatory protein AraC"/>
    <property type="match status" value="1"/>
</dbReference>
<dbReference type="InterPro" id="IPR018060">
    <property type="entry name" value="HTH_AraC"/>
</dbReference>
<dbReference type="RefSeq" id="WP_195171430.1">
    <property type="nucleotide sequence ID" value="NZ_CP062983.1"/>
</dbReference>
<evidence type="ECO:0000256" key="3">
    <source>
        <dbReference type="ARBA" id="ARBA00023163"/>
    </source>
</evidence>
<reference evidence="5 6" key="1">
    <citation type="submission" date="2020-02" db="EMBL/GenBank/DDBJ databases">
        <authorList>
            <person name="Zheng R.K."/>
            <person name="Sun C.M."/>
        </authorList>
    </citation>
    <scope>NUCLEOTIDE SEQUENCE [LARGE SCALE GENOMIC DNA]</scope>
    <source>
        <strain evidence="6">rifampicinis</strain>
    </source>
</reference>
<dbReference type="Pfam" id="PF02311">
    <property type="entry name" value="AraC_binding"/>
    <property type="match status" value="1"/>
</dbReference>
<dbReference type="InterPro" id="IPR037923">
    <property type="entry name" value="HTH-like"/>
</dbReference>
<dbReference type="PROSITE" id="PS01124">
    <property type="entry name" value="HTH_ARAC_FAMILY_2"/>
    <property type="match status" value="1"/>
</dbReference>
<keyword evidence="3" id="KW-0804">Transcription</keyword>
<keyword evidence="1" id="KW-0805">Transcription regulation</keyword>
<dbReference type="CDD" id="cd06986">
    <property type="entry name" value="cupin_MmsR-like_N"/>
    <property type="match status" value="1"/>
</dbReference>
<name>A0A7S8EAQ6_9CHLR</name>
<dbReference type="GO" id="GO:0003700">
    <property type="term" value="F:DNA-binding transcription factor activity"/>
    <property type="evidence" value="ECO:0007669"/>
    <property type="project" value="InterPro"/>
</dbReference>
<dbReference type="InterPro" id="IPR003313">
    <property type="entry name" value="AraC-bd"/>
</dbReference>
<evidence type="ECO:0000259" key="4">
    <source>
        <dbReference type="PROSITE" id="PS01124"/>
    </source>
</evidence>
<dbReference type="SUPFAM" id="SSF46689">
    <property type="entry name" value="Homeodomain-like"/>
    <property type="match status" value="2"/>
</dbReference>
<dbReference type="Pfam" id="PF12833">
    <property type="entry name" value="HTH_18"/>
    <property type="match status" value="1"/>
</dbReference>
<dbReference type="PROSITE" id="PS00041">
    <property type="entry name" value="HTH_ARAC_FAMILY_1"/>
    <property type="match status" value="1"/>
</dbReference>
<sequence length="304" mass="34960">MSQIRIREGFKDQILYVVPRNAVARFNEHPLIFPLMPTDIGSYPRARFHYCEREQGAQEHILIFCTDGSGWYEIDGQRGTVQQNEALLIRRNTPHVYAASDKSPWSINWLHFIGSSADLFVRQLSADEHTVAVDDDTSTTLGKLFSDCCNALATGFVLQRMIYASQTLHHLLATLFFDNRAFAPMLQTSRFHNLDATLAYLEQNIDNPLTLADMAAHARLSPSHFSRLFKEQTGYSPMDYFIHLKMQTACKLLYLTDLTVREVSFELGYSDPYYFSRLFKKVMGMSPMQYRSQPRGEMTERLSP</sequence>
<dbReference type="Gene3D" id="2.60.120.280">
    <property type="entry name" value="Regulatory protein AraC"/>
    <property type="match status" value="1"/>
</dbReference>
<evidence type="ECO:0000256" key="2">
    <source>
        <dbReference type="ARBA" id="ARBA00023125"/>
    </source>
</evidence>
<evidence type="ECO:0000313" key="6">
    <source>
        <dbReference type="Proteomes" id="UP000594468"/>
    </source>
</evidence>
<keyword evidence="6" id="KW-1185">Reference proteome</keyword>
<dbReference type="PANTHER" id="PTHR43280">
    <property type="entry name" value="ARAC-FAMILY TRANSCRIPTIONAL REGULATOR"/>
    <property type="match status" value="1"/>
</dbReference>
<dbReference type="GO" id="GO:0043565">
    <property type="term" value="F:sequence-specific DNA binding"/>
    <property type="evidence" value="ECO:0007669"/>
    <property type="project" value="InterPro"/>
</dbReference>
<organism evidence="5 6">
    <name type="scientific">Phototrophicus methaneseepsis</name>
    <dbReference type="NCBI Taxonomy" id="2710758"/>
    <lineage>
        <taxon>Bacteria</taxon>
        <taxon>Bacillati</taxon>
        <taxon>Chloroflexota</taxon>
        <taxon>Candidatus Thermofontia</taxon>
        <taxon>Phototrophicales</taxon>
        <taxon>Phototrophicaceae</taxon>
        <taxon>Phototrophicus</taxon>
    </lineage>
</organism>
<protein>
    <submittedName>
        <fullName evidence="5">AraC family transcriptional regulator</fullName>
    </submittedName>
</protein>
<dbReference type="Gene3D" id="1.10.10.60">
    <property type="entry name" value="Homeodomain-like"/>
    <property type="match status" value="2"/>
</dbReference>